<dbReference type="EMBL" id="OOIP01000001">
    <property type="protein sequence ID" value="SPO34693.1"/>
    <property type="molecule type" value="Genomic_DNA"/>
</dbReference>
<feature type="compositionally biased region" description="Basic and acidic residues" evidence="1">
    <location>
        <begin position="18"/>
        <end position="29"/>
    </location>
</feature>
<proteinExistence type="predicted"/>
<protein>
    <submittedName>
        <fullName evidence="2">Uncharacterized protein</fullName>
    </submittedName>
</protein>
<evidence type="ECO:0000313" key="3">
    <source>
        <dbReference type="Proteomes" id="UP000323386"/>
    </source>
</evidence>
<reference evidence="2 3" key="1">
    <citation type="submission" date="2018-03" db="EMBL/GenBank/DDBJ databases">
        <authorList>
            <person name="Guldener U."/>
        </authorList>
    </citation>
    <scope>NUCLEOTIDE SEQUENCE [LARGE SCALE GENOMIC DNA]</scope>
    <source>
        <strain evidence="2 3">DAOM196992</strain>
    </source>
</reference>
<feature type="region of interest" description="Disordered" evidence="1">
    <location>
        <begin position="1"/>
        <end position="79"/>
    </location>
</feature>
<accession>A0A5C3EQU8</accession>
<sequence length="233" mass="26393">MPVDPSARPKRSCSPEPAAKKDAAHHDEAGPAAQPDPADQAGTGNHKRTRTTSPAPSNEPESGAAPEDGTVQDSRQVPPVAADAGTVIREALRLDIHEQYLAECTEDPSLSETDKKILRVCRVIEKYADIFEEMRISFLQQLKQFQEEIRGRQQDSLEQLGEMFAETLVKVVAMSEQDQPLKRRQEELDKRQEELDKRHEELAKRQEELATRLEELDKRQEELAKRQGQLDEH</sequence>
<feature type="region of interest" description="Disordered" evidence="1">
    <location>
        <begin position="182"/>
        <end position="203"/>
    </location>
</feature>
<feature type="compositionally biased region" description="Low complexity" evidence="1">
    <location>
        <begin position="30"/>
        <end position="42"/>
    </location>
</feature>
<dbReference type="AlphaFoldDB" id="A0A5C3EQU8"/>
<evidence type="ECO:0000313" key="2">
    <source>
        <dbReference type="EMBL" id="SPO34693.1"/>
    </source>
</evidence>
<gene>
    <name evidence="2" type="ORF">PSFLO_00164</name>
</gene>
<feature type="compositionally biased region" description="Polar residues" evidence="1">
    <location>
        <begin position="51"/>
        <end position="60"/>
    </location>
</feature>
<name>A0A5C3EQU8_9BASI</name>
<organism evidence="2 3">
    <name type="scientific">Pseudozyma flocculosa</name>
    <dbReference type="NCBI Taxonomy" id="84751"/>
    <lineage>
        <taxon>Eukaryota</taxon>
        <taxon>Fungi</taxon>
        <taxon>Dikarya</taxon>
        <taxon>Basidiomycota</taxon>
        <taxon>Ustilaginomycotina</taxon>
        <taxon>Ustilaginomycetes</taxon>
        <taxon>Ustilaginales</taxon>
        <taxon>Ustilaginaceae</taxon>
        <taxon>Pseudozyma</taxon>
    </lineage>
</organism>
<dbReference type="Proteomes" id="UP000323386">
    <property type="component" value="Unassembled WGS sequence"/>
</dbReference>
<evidence type="ECO:0000256" key="1">
    <source>
        <dbReference type="SAM" id="MobiDB-lite"/>
    </source>
</evidence>
<keyword evidence="3" id="KW-1185">Reference proteome</keyword>
<dbReference type="Gene3D" id="6.10.250.1010">
    <property type="match status" value="1"/>
</dbReference>